<protein>
    <recommendedName>
        <fullName evidence="3">N-acetyltransferase domain-containing protein</fullName>
    </recommendedName>
</protein>
<dbReference type="Gene3D" id="3.40.630.30">
    <property type="match status" value="1"/>
</dbReference>
<organism evidence="1 2">
    <name type="scientific">Rhypophila decipiens</name>
    <dbReference type="NCBI Taxonomy" id="261697"/>
    <lineage>
        <taxon>Eukaryota</taxon>
        <taxon>Fungi</taxon>
        <taxon>Dikarya</taxon>
        <taxon>Ascomycota</taxon>
        <taxon>Pezizomycotina</taxon>
        <taxon>Sordariomycetes</taxon>
        <taxon>Sordariomycetidae</taxon>
        <taxon>Sordariales</taxon>
        <taxon>Naviculisporaceae</taxon>
        <taxon>Rhypophila</taxon>
    </lineage>
</organism>
<dbReference type="EMBL" id="MU858364">
    <property type="protein sequence ID" value="KAK4206703.1"/>
    <property type="molecule type" value="Genomic_DNA"/>
</dbReference>
<sequence length="257" mass="28293">MASVTSKARIRIRDPTPADIPVIADIHFDAFGTNVAGKLLSPNGVTAEQKKRFAASLYPLPEPTIENGEMILKVVEIFPEGVSDDGAPGEVIAFAKWDLHRHPRTEEQWDVDIPMQTLETLGEGSNPEFHNAFLRGLHLKRKELAKGDPVLMLKILCTAPHRQRLGAGWALITWGTALADQLGIPTQLEASPPGYPLYKRAGYQPVGMHDLEVIKTFGGIREEGESFGENTVEDLGPLPEGVYRTSIMRRPARTKAE</sequence>
<evidence type="ECO:0008006" key="3">
    <source>
        <dbReference type="Google" id="ProtNLM"/>
    </source>
</evidence>
<dbReference type="InterPro" id="IPR016181">
    <property type="entry name" value="Acyl_CoA_acyltransferase"/>
</dbReference>
<dbReference type="SUPFAM" id="SSF55729">
    <property type="entry name" value="Acyl-CoA N-acyltransferases (Nat)"/>
    <property type="match status" value="1"/>
</dbReference>
<gene>
    <name evidence="1" type="ORF">QBC37DRAFT_117570</name>
</gene>
<dbReference type="Proteomes" id="UP001301769">
    <property type="component" value="Unassembled WGS sequence"/>
</dbReference>
<reference evidence="1" key="2">
    <citation type="submission" date="2023-05" db="EMBL/GenBank/DDBJ databases">
        <authorList>
            <consortium name="Lawrence Berkeley National Laboratory"/>
            <person name="Steindorff A."/>
            <person name="Hensen N."/>
            <person name="Bonometti L."/>
            <person name="Westerberg I."/>
            <person name="Brannstrom I.O."/>
            <person name="Guillou S."/>
            <person name="Cros-Aarteil S."/>
            <person name="Calhoun S."/>
            <person name="Haridas S."/>
            <person name="Kuo A."/>
            <person name="Mondo S."/>
            <person name="Pangilinan J."/>
            <person name="Riley R."/>
            <person name="Labutti K."/>
            <person name="Andreopoulos B."/>
            <person name="Lipzen A."/>
            <person name="Chen C."/>
            <person name="Yanf M."/>
            <person name="Daum C."/>
            <person name="Ng V."/>
            <person name="Clum A."/>
            <person name="Ohm R."/>
            <person name="Martin F."/>
            <person name="Silar P."/>
            <person name="Natvig D."/>
            <person name="Lalanne C."/>
            <person name="Gautier V."/>
            <person name="Ament-Velasquez S.L."/>
            <person name="Kruys A."/>
            <person name="Hutchinson M.I."/>
            <person name="Powell A.J."/>
            <person name="Barry K."/>
            <person name="Miller A.N."/>
            <person name="Grigoriev I.V."/>
            <person name="Debuchy R."/>
            <person name="Gladieux P."/>
            <person name="Thoren M.H."/>
            <person name="Johannesson H."/>
        </authorList>
    </citation>
    <scope>NUCLEOTIDE SEQUENCE</scope>
    <source>
        <strain evidence="1">PSN293</strain>
    </source>
</reference>
<dbReference type="PANTHER" id="PTHR42791:SF17">
    <property type="entry name" value="ACETYLTRANSFERASE, GNAT FAMILY FAMILY (AFU_ORTHOLOGUE AFUA_8G05690)"/>
    <property type="match status" value="1"/>
</dbReference>
<reference evidence="1" key="1">
    <citation type="journal article" date="2023" name="Mol. Phylogenet. Evol.">
        <title>Genome-scale phylogeny and comparative genomics of the fungal order Sordariales.</title>
        <authorList>
            <person name="Hensen N."/>
            <person name="Bonometti L."/>
            <person name="Westerberg I."/>
            <person name="Brannstrom I.O."/>
            <person name="Guillou S."/>
            <person name="Cros-Aarteil S."/>
            <person name="Calhoun S."/>
            <person name="Haridas S."/>
            <person name="Kuo A."/>
            <person name="Mondo S."/>
            <person name="Pangilinan J."/>
            <person name="Riley R."/>
            <person name="LaButti K."/>
            <person name="Andreopoulos B."/>
            <person name="Lipzen A."/>
            <person name="Chen C."/>
            <person name="Yan M."/>
            <person name="Daum C."/>
            <person name="Ng V."/>
            <person name="Clum A."/>
            <person name="Steindorff A."/>
            <person name="Ohm R.A."/>
            <person name="Martin F."/>
            <person name="Silar P."/>
            <person name="Natvig D.O."/>
            <person name="Lalanne C."/>
            <person name="Gautier V."/>
            <person name="Ament-Velasquez S.L."/>
            <person name="Kruys A."/>
            <person name="Hutchinson M.I."/>
            <person name="Powell A.J."/>
            <person name="Barry K."/>
            <person name="Miller A.N."/>
            <person name="Grigoriev I.V."/>
            <person name="Debuchy R."/>
            <person name="Gladieux P."/>
            <person name="Hiltunen Thoren M."/>
            <person name="Johannesson H."/>
        </authorList>
    </citation>
    <scope>NUCLEOTIDE SEQUENCE</scope>
    <source>
        <strain evidence="1">PSN293</strain>
    </source>
</reference>
<evidence type="ECO:0000313" key="2">
    <source>
        <dbReference type="Proteomes" id="UP001301769"/>
    </source>
</evidence>
<evidence type="ECO:0000313" key="1">
    <source>
        <dbReference type="EMBL" id="KAK4206703.1"/>
    </source>
</evidence>
<comment type="caution">
    <text evidence="1">The sequence shown here is derived from an EMBL/GenBank/DDBJ whole genome shotgun (WGS) entry which is preliminary data.</text>
</comment>
<accession>A0AAN6XTN7</accession>
<dbReference type="PANTHER" id="PTHR42791">
    <property type="entry name" value="GNAT FAMILY ACETYLTRANSFERASE"/>
    <property type="match status" value="1"/>
</dbReference>
<name>A0AAN6XTN7_9PEZI</name>
<dbReference type="AlphaFoldDB" id="A0AAN6XTN7"/>
<dbReference type="InterPro" id="IPR052523">
    <property type="entry name" value="Trichothecene_AcTrans"/>
</dbReference>
<proteinExistence type="predicted"/>
<keyword evidence="2" id="KW-1185">Reference proteome</keyword>